<evidence type="ECO:0000313" key="2">
    <source>
        <dbReference type="EMBL" id="GAI26341.1"/>
    </source>
</evidence>
<organism evidence="2">
    <name type="scientific">marine sediment metagenome</name>
    <dbReference type="NCBI Taxonomy" id="412755"/>
    <lineage>
        <taxon>unclassified sequences</taxon>
        <taxon>metagenomes</taxon>
        <taxon>ecological metagenomes</taxon>
    </lineage>
</organism>
<comment type="caution">
    <text evidence="2">The sequence shown here is derived from an EMBL/GenBank/DDBJ whole genome shotgun (WGS) entry which is preliminary data.</text>
</comment>
<evidence type="ECO:0000256" key="1">
    <source>
        <dbReference type="SAM" id="MobiDB-lite"/>
    </source>
</evidence>
<reference evidence="2" key="1">
    <citation type="journal article" date="2014" name="Front. Microbiol.">
        <title>High frequency of phylogenetically diverse reductive dehalogenase-homologous genes in deep subseafloor sedimentary metagenomes.</title>
        <authorList>
            <person name="Kawai M."/>
            <person name="Futagami T."/>
            <person name="Toyoda A."/>
            <person name="Takaki Y."/>
            <person name="Nishi S."/>
            <person name="Hori S."/>
            <person name="Arai W."/>
            <person name="Tsubouchi T."/>
            <person name="Morono Y."/>
            <person name="Uchiyama I."/>
            <person name="Ito T."/>
            <person name="Fujiyama A."/>
            <person name="Inagaki F."/>
            <person name="Takami H."/>
        </authorList>
    </citation>
    <scope>NUCLEOTIDE SEQUENCE</scope>
    <source>
        <strain evidence="2">Expedition CK06-06</strain>
    </source>
</reference>
<feature type="region of interest" description="Disordered" evidence="1">
    <location>
        <begin position="71"/>
        <end position="97"/>
    </location>
</feature>
<accession>X1N7Z8</accession>
<feature type="non-terminal residue" evidence="2">
    <location>
        <position position="272"/>
    </location>
</feature>
<dbReference type="AlphaFoldDB" id="X1N7Z8"/>
<dbReference type="EMBL" id="BARV01021671">
    <property type="protein sequence ID" value="GAI26341.1"/>
    <property type="molecule type" value="Genomic_DNA"/>
</dbReference>
<proteinExistence type="predicted"/>
<protein>
    <submittedName>
        <fullName evidence="2">Uncharacterized protein</fullName>
    </submittedName>
</protein>
<name>X1N7Z8_9ZZZZ</name>
<sequence>MGPSAMLYLIGVIIGDGEVHKDANMGEEIASEGDNILSRVQLPRDTVFIVKGEDKIRAAMRLRRTEDDRVNVGTEGGGLEQVVTRPDPITNNIPHSDPVVDPRLAEVTFHLGLEPEWMEYSDTTIDTVVPRASVATPEQRRVDTFPIPTIVGDLLRSNAEDATIGALPRCSSVCLNFESNLKRGPTSPIFPTPWAHNTPTAQEIVASSRTVRRKVAQVLMTAEGSLNTKSWELEGARTDRTKRWWSLRREVRLNRCLGWIVVNPLRIVNVER</sequence>
<gene>
    <name evidence="2" type="ORF">S06H3_35864</name>
</gene>